<gene>
    <name evidence="1" type="ORF">C900_01287</name>
</gene>
<dbReference type="Proteomes" id="UP000011135">
    <property type="component" value="Unassembled WGS sequence"/>
</dbReference>
<reference evidence="1 2" key="1">
    <citation type="submission" date="2012-12" db="EMBL/GenBank/DDBJ databases">
        <title>Genome assembly of Fulvivirga imtechensis AK7.</title>
        <authorList>
            <person name="Nupur N."/>
            <person name="Khatri I."/>
            <person name="Kumar R."/>
            <person name="Subramanian S."/>
            <person name="Pinnaka A."/>
        </authorList>
    </citation>
    <scope>NUCLEOTIDE SEQUENCE [LARGE SCALE GENOMIC DNA]</scope>
    <source>
        <strain evidence="1 2">AK7</strain>
    </source>
</reference>
<dbReference type="EMBL" id="AMZN01000185">
    <property type="protein sequence ID" value="ELR67991.1"/>
    <property type="molecule type" value="Genomic_DNA"/>
</dbReference>
<organism evidence="1 2">
    <name type="scientific">Fulvivirga imtechensis AK7</name>
    <dbReference type="NCBI Taxonomy" id="1237149"/>
    <lineage>
        <taxon>Bacteria</taxon>
        <taxon>Pseudomonadati</taxon>
        <taxon>Bacteroidota</taxon>
        <taxon>Cytophagia</taxon>
        <taxon>Cytophagales</taxon>
        <taxon>Fulvivirgaceae</taxon>
        <taxon>Fulvivirga</taxon>
    </lineage>
</organism>
<proteinExistence type="predicted"/>
<comment type="caution">
    <text evidence="1">The sequence shown here is derived from an EMBL/GenBank/DDBJ whole genome shotgun (WGS) entry which is preliminary data.</text>
</comment>
<protein>
    <submittedName>
        <fullName evidence="1">Uncharacterized protein</fullName>
    </submittedName>
</protein>
<dbReference type="AlphaFoldDB" id="L8JGJ1"/>
<accession>L8JGJ1</accession>
<keyword evidence="2" id="KW-1185">Reference proteome</keyword>
<name>L8JGJ1_9BACT</name>
<sequence length="98" mass="11208">MVNNRYFVESILPMTTVKLKESLHRLIEEIDDEELLNAYLKIIERGLSSSENPIVGYTTKGDPITKSALVKRVRSASSRVKSGFFTSQEDLEKESENW</sequence>
<dbReference type="RefSeq" id="WP_009583813.1">
    <property type="nucleotide sequence ID" value="NZ_AMZN01000185.1"/>
</dbReference>
<evidence type="ECO:0000313" key="1">
    <source>
        <dbReference type="EMBL" id="ELR67991.1"/>
    </source>
</evidence>
<evidence type="ECO:0000313" key="2">
    <source>
        <dbReference type="Proteomes" id="UP000011135"/>
    </source>
</evidence>